<dbReference type="GO" id="GO:0003677">
    <property type="term" value="F:DNA binding"/>
    <property type="evidence" value="ECO:0007669"/>
    <property type="project" value="InterPro"/>
</dbReference>
<dbReference type="SUPFAM" id="SSF47413">
    <property type="entry name" value="lambda repressor-like DNA-binding domains"/>
    <property type="match status" value="1"/>
</dbReference>
<geneLocation type="plasmid" evidence="1 2">
    <name>unnamed</name>
</geneLocation>
<dbReference type="RefSeq" id="WP_269580172.1">
    <property type="nucleotide sequence ID" value="NZ_CP114589.1"/>
</dbReference>
<sequence length="129" mass="14554">METVMTFNDQDRQALYETWMSYKAKARITQIEMAKKLEISHLSFSRCIHGDAVLDSRFVFAFCQAMGVEPNKVLPSLRDREQIDQDVLVTSKVIVDGAIEAVHYEGSTVIIEYRKPLAPSASAALERVS</sequence>
<name>A0AA47KNH1_9GAMM</name>
<organism evidence="1 2">
    <name type="scientific">Salinivibrio kushneri</name>
    <dbReference type="NCBI Taxonomy" id="1908198"/>
    <lineage>
        <taxon>Bacteria</taxon>
        <taxon>Pseudomonadati</taxon>
        <taxon>Pseudomonadota</taxon>
        <taxon>Gammaproteobacteria</taxon>
        <taxon>Vibrionales</taxon>
        <taxon>Vibrionaceae</taxon>
        <taxon>Salinivibrio</taxon>
    </lineage>
</organism>
<accession>A0AA47KNH1</accession>
<dbReference type="AlphaFoldDB" id="A0AA47KNH1"/>
<dbReference type="Gene3D" id="1.10.260.40">
    <property type="entry name" value="lambda repressor-like DNA-binding domains"/>
    <property type="match status" value="1"/>
</dbReference>
<evidence type="ECO:0000313" key="1">
    <source>
        <dbReference type="EMBL" id="WBA10136.1"/>
    </source>
</evidence>
<proteinExistence type="predicted"/>
<reference evidence="1" key="1">
    <citation type="submission" date="2022-09" db="EMBL/GenBank/DDBJ databases">
        <authorList>
            <person name="Li Z.-J."/>
        </authorList>
    </citation>
    <scope>NUCLEOTIDE SEQUENCE</scope>
    <source>
        <strain evidence="1">TGB11</strain>
        <plasmid evidence="1">unnamed</plasmid>
    </source>
</reference>
<protein>
    <submittedName>
        <fullName evidence="1">XRE family transcriptional regulator</fullName>
    </submittedName>
</protein>
<dbReference type="InterPro" id="IPR010982">
    <property type="entry name" value="Lambda_DNA-bd_dom_sf"/>
</dbReference>
<gene>
    <name evidence="1" type="ORF">N8M53_15120</name>
</gene>
<dbReference type="Proteomes" id="UP001164748">
    <property type="component" value="Plasmid unnamed"/>
</dbReference>
<evidence type="ECO:0000313" key="2">
    <source>
        <dbReference type="Proteomes" id="UP001164748"/>
    </source>
</evidence>
<dbReference type="EMBL" id="CP114589">
    <property type="protein sequence ID" value="WBA10136.1"/>
    <property type="molecule type" value="Genomic_DNA"/>
</dbReference>
<keyword evidence="1" id="KW-0614">Plasmid</keyword>